<dbReference type="AlphaFoldDB" id="A0A4E0R4J3"/>
<dbReference type="GO" id="GO:0005634">
    <property type="term" value="C:nucleus"/>
    <property type="evidence" value="ECO:0007669"/>
    <property type="project" value="UniProtKB-SubCell"/>
</dbReference>
<dbReference type="GO" id="GO:0000785">
    <property type="term" value="C:chromatin"/>
    <property type="evidence" value="ECO:0007669"/>
    <property type="project" value="TreeGrafter"/>
</dbReference>
<keyword evidence="4" id="KW-0808">Transferase</keyword>
<gene>
    <name evidence="17" type="ORF">D915_008109</name>
</gene>
<evidence type="ECO:0000256" key="4">
    <source>
        <dbReference type="ARBA" id="ARBA00022679"/>
    </source>
</evidence>
<sequence>MKKLTGGSKLRGRRRTVKSNQSIISWARKRKHKTLTQNVFVPQRVPLSCPLVGCSGIGHVNGIDLSHVTLCGCPSYHNVKFEKWAEMRAREEGLASPVQIFSRTTSPANSPAKLSRMHPAERAHQFWTSKTEPPLEGLASQMELYKFRYAQQRLLYDKEKEAAEHLTICARIASQQLSNTTQNAGETSHPKAGEQIGWALEQRIRRVVFGEWEIEPTYTSAYPPDIACLPIIYVCEYCLTPIRNRIAYDRHRQECTWIAPPGDEIYRKDGLSFFEVDGEKQPDYCRDLCLLTKLFLKHKTVHESDQVPSFLFYVLTEAQPEGYRILGYFSKQKPCDPHETGSTAVNYNNLSCILTLPQYQRSGYGRMLIEMSYLLSLLENRIGSPERPLSDRGLILYRKYWKWEILTYLSRYTEKTINIRSMSQDLGIAIPDIVSTLLDLKMLVYFRTQYYIVNNKNDVNSLLSAMKPPDAARCIDKSCLHWTPHSVVPMQKSNRGHAKSVKSSLADSASCA</sequence>
<protein>
    <recommendedName>
        <fullName evidence="3 14">Histone acetyltransferase</fullName>
        <ecNumber evidence="3 14">2.3.1.48</ecNumber>
    </recommendedName>
</protein>
<evidence type="ECO:0000313" key="18">
    <source>
        <dbReference type="Proteomes" id="UP000230066"/>
    </source>
</evidence>
<dbReference type="SUPFAM" id="SSF103637">
    <property type="entry name" value="CCHHC domain"/>
    <property type="match status" value="1"/>
</dbReference>
<evidence type="ECO:0000256" key="10">
    <source>
        <dbReference type="ARBA" id="ARBA00023015"/>
    </source>
</evidence>
<accession>A0A4E0R4J3</accession>
<keyword evidence="5" id="KW-0479">Metal-binding</keyword>
<evidence type="ECO:0000256" key="11">
    <source>
        <dbReference type="ARBA" id="ARBA00023163"/>
    </source>
</evidence>
<evidence type="ECO:0000256" key="12">
    <source>
        <dbReference type="ARBA" id="ARBA00023242"/>
    </source>
</evidence>
<evidence type="ECO:0000256" key="9">
    <source>
        <dbReference type="ARBA" id="ARBA00022990"/>
    </source>
</evidence>
<evidence type="ECO:0000256" key="3">
    <source>
        <dbReference type="ARBA" id="ARBA00013184"/>
    </source>
</evidence>
<dbReference type="Gene3D" id="3.40.630.30">
    <property type="match status" value="1"/>
</dbReference>
<dbReference type="EC" id="2.3.1.48" evidence="3 14"/>
<dbReference type="InterPro" id="IPR036060">
    <property type="entry name" value="Znf_C2H2C_sf"/>
</dbReference>
<dbReference type="GO" id="GO:0008270">
    <property type="term" value="F:zinc ion binding"/>
    <property type="evidence" value="ECO:0007669"/>
    <property type="project" value="UniProtKB-KW"/>
</dbReference>
<keyword evidence="8" id="KW-0156">Chromatin regulator</keyword>
<reference evidence="17" key="1">
    <citation type="submission" date="2019-03" db="EMBL/GenBank/DDBJ databases">
        <title>Improved annotation for the trematode Fasciola hepatica.</title>
        <authorList>
            <person name="Choi Y.-J."/>
            <person name="Martin J."/>
            <person name="Mitreva M."/>
        </authorList>
    </citation>
    <scope>NUCLEOTIDE SEQUENCE [LARGE SCALE GENOMIC DNA]</scope>
</reference>
<dbReference type="InterPro" id="IPR002717">
    <property type="entry name" value="HAT_MYST-type"/>
</dbReference>
<feature type="region of interest" description="Disordered" evidence="15">
    <location>
        <begin position="490"/>
        <end position="512"/>
    </location>
</feature>
<keyword evidence="10" id="KW-0805">Transcription regulation</keyword>
<feature type="domain" description="MYST-type HAT" evidence="16">
    <location>
        <begin position="199"/>
        <end position="484"/>
    </location>
</feature>
<dbReference type="PROSITE" id="PS51726">
    <property type="entry name" value="MYST_HAT"/>
    <property type="match status" value="1"/>
</dbReference>
<keyword evidence="6" id="KW-0863">Zinc-finger</keyword>
<evidence type="ECO:0000256" key="1">
    <source>
        <dbReference type="ARBA" id="ARBA00004123"/>
    </source>
</evidence>
<dbReference type="Gene3D" id="4.10.320.30">
    <property type="match status" value="1"/>
</dbReference>
<dbReference type="GO" id="GO:0006357">
    <property type="term" value="P:regulation of transcription by RNA polymerase II"/>
    <property type="evidence" value="ECO:0007669"/>
    <property type="project" value="TreeGrafter"/>
</dbReference>
<evidence type="ECO:0000256" key="13">
    <source>
        <dbReference type="PIRSR" id="PIRSR602717-51"/>
    </source>
</evidence>
<dbReference type="PANTHER" id="PTHR10615:SF161">
    <property type="entry name" value="HISTONE ACETYLTRANSFERASE KAT7"/>
    <property type="match status" value="1"/>
</dbReference>
<dbReference type="GO" id="GO:0004402">
    <property type="term" value="F:histone acetyltransferase activity"/>
    <property type="evidence" value="ECO:0007669"/>
    <property type="project" value="InterPro"/>
</dbReference>
<dbReference type="Pfam" id="PF01853">
    <property type="entry name" value="MOZ_SAS"/>
    <property type="match status" value="1"/>
</dbReference>
<keyword evidence="9" id="KW-0007">Acetylation</keyword>
<name>A0A4E0R4J3_FASHE</name>
<dbReference type="InterPro" id="IPR040706">
    <property type="entry name" value="Zf-MYST"/>
</dbReference>
<evidence type="ECO:0000256" key="15">
    <source>
        <dbReference type="SAM" id="MobiDB-lite"/>
    </source>
</evidence>
<dbReference type="Gene3D" id="3.30.60.60">
    <property type="entry name" value="N-acetyl transferase-like"/>
    <property type="match status" value="1"/>
</dbReference>
<keyword evidence="12 14" id="KW-0539">Nucleus</keyword>
<evidence type="ECO:0000256" key="6">
    <source>
        <dbReference type="ARBA" id="ARBA00022771"/>
    </source>
</evidence>
<dbReference type="SUPFAM" id="SSF55729">
    <property type="entry name" value="Acyl-CoA N-acyltransferases (Nat)"/>
    <property type="match status" value="1"/>
</dbReference>
<dbReference type="GO" id="GO:0003712">
    <property type="term" value="F:transcription coregulator activity"/>
    <property type="evidence" value="ECO:0007669"/>
    <property type="project" value="TreeGrafter"/>
</dbReference>
<keyword evidence="7" id="KW-0862">Zinc</keyword>
<feature type="compositionally biased region" description="Polar residues" evidence="15">
    <location>
        <begin position="501"/>
        <end position="512"/>
    </location>
</feature>
<dbReference type="InterPro" id="IPR002515">
    <property type="entry name" value="Znf_C2H2C"/>
</dbReference>
<dbReference type="InterPro" id="IPR036388">
    <property type="entry name" value="WH-like_DNA-bd_sf"/>
</dbReference>
<dbReference type="EMBL" id="JXXN02003776">
    <property type="protein sequence ID" value="THD21184.1"/>
    <property type="molecule type" value="Genomic_DNA"/>
</dbReference>
<dbReference type="InterPro" id="IPR016181">
    <property type="entry name" value="Acyl_CoA_acyltransferase"/>
</dbReference>
<comment type="similarity">
    <text evidence="2 14">Belongs to the MYST (SAS/MOZ) family.</text>
</comment>
<dbReference type="PANTHER" id="PTHR10615">
    <property type="entry name" value="HISTONE ACETYLTRANSFERASE"/>
    <property type="match status" value="1"/>
</dbReference>
<evidence type="ECO:0000313" key="17">
    <source>
        <dbReference type="EMBL" id="THD21184.1"/>
    </source>
</evidence>
<dbReference type="InterPro" id="IPR050603">
    <property type="entry name" value="MYST_HAT"/>
</dbReference>
<dbReference type="PROSITE" id="PS51802">
    <property type="entry name" value="ZF_CCHHC"/>
    <property type="match status" value="1"/>
</dbReference>
<keyword evidence="11" id="KW-0804">Transcription</keyword>
<feature type="active site" description="Proton donor/acceptor" evidence="13">
    <location>
        <position position="386"/>
    </location>
</feature>
<dbReference type="Gene3D" id="1.10.10.10">
    <property type="entry name" value="Winged helix-like DNA-binding domain superfamily/Winged helix DNA-binding domain"/>
    <property type="match status" value="1"/>
</dbReference>
<evidence type="ECO:0000256" key="8">
    <source>
        <dbReference type="ARBA" id="ARBA00022853"/>
    </source>
</evidence>
<dbReference type="GO" id="GO:0003682">
    <property type="term" value="F:chromatin binding"/>
    <property type="evidence" value="ECO:0007669"/>
    <property type="project" value="TreeGrafter"/>
</dbReference>
<comment type="subcellular location">
    <subcellularLocation>
        <location evidence="1 14">Nucleus</location>
    </subcellularLocation>
</comment>
<organism evidence="17 18">
    <name type="scientific">Fasciola hepatica</name>
    <name type="common">Liver fluke</name>
    <dbReference type="NCBI Taxonomy" id="6192"/>
    <lineage>
        <taxon>Eukaryota</taxon>
        <taxon>Metazoa</taxon>
        <taxon>Spiralia</taxon>
        <taxon>Lophotrochozoa</taxon>
        <taxon>Platyhelminthes</taxon>
        <taxon>Trematoda</taxon>
        <taxon>Digenea</taxon>
        <taxon>Plagiorchiida</taxon>
        <taxon>Echinostomata</taxon>
        <taxon>Echinostomatoidea</taxon>
        <taxon>Fasciolidae</taxon>
        <taxon>Fasciola</taxon>
    </lineage>
</organism>
<proteinExistence type="inferred from homology"/>
<evidence type="ECO:0000256" key="5">
    <source>
        <dbReference type="ARBA" id="ARBA00022723"/>
    </source>
</evidence>
<evidence type="ECO:0000256" key="2">
    <source>
        <dbReference type="ARBA" id="ARBA00010107"/>
    </source>
</evidence>
<dbReference type="Proteomes" id="UP000230066">
    <property type="component" value="Unassembled WGS sequence"/>
</dbReference>
<evidence type="ECO:0000256" key="14">
    <source>
        <dbReference type="RuleBase" id="RU361211"/>
    </source>
</evidence>
<comment type="catalytic activity">
    <reaction evidence="14">
        <text>L-lysyl-[protein] + acetyl-CoA = N(6)-acetyl-L-lysyl-[protein] + CoA + H(+)</text>
        <dbReference type="Rhea" id="RHEA:45948"/>
        <dbReference type="Rhea" id="RHEA-COMP:9752"/>
        <dbReference type="Rhea" id="RHEA-COMP:10731"/>
        <dbReference type="ChEBI" id="CHEBI:15378"/>
        <dbReference type="ChEBI" id="CHEBI:29969"/>
        <dbReference type="ChEBI" id="CHEBI:57287"/>
        <dbReference type="ChEBI" id="CHEBI:57288"/>
        <dbReference type="ChEBI" id="CHEBI:61930"/>
        <dbReference type="EC" id="2.3.1.48"/>
    </reaction>
</comment>
<keyword evidence="18" id="KW-1185">Reference proteome</keyword>
<comment type="caution">
    <text evidence="17">The sequence shown here is derived from an EMBL/GenBank/DDBJ whole genome shotgun (WGS) entry which is preliminary data.</text>
</comment>
<evidence type="ECO:0000256" key="7">
    <source>
        <dbReference type="ARBA" id="ARBA00022833"/>
    </source>
</evidence>
<dbReference type="Pfam" id="PF17772">
    <property type="entry name" value="zf-MYST"/>
    <property type="match status" value="1"/>
</dbReference>
<evidence type="ECO:0000259" key="16">
    <source>
        <dbReference type="PROSITE" id="PS51726"/>
    </source>
</evidence>